<evidence type="ECO:0000313" key="2">
    <source>
        <dbReference type="Proteomes" id="UP000023464"/>
    </source>
</evidence>
<keyword evidence="2" id="KW-1185">Reference proteome</keyword>
<accession>A0A022PIC0</accession>
<dbReference type="EMBL" id="JFGV01000017">
    <property type="protein sequence ID" value="EYU15882.1"/>
    <property type="molecule type" value="Genomic_DNA"/>
</dbReference>
<dbReference type="Proteomes" id="UP000023464">
    <property type="component" value="Unassembled WGS sequence"/>
</dbReference>
<dbReference type="PATRIC" id="fig|1393736.3.peg.1522"/>
<proteinExistence type="predicted"/>
<gene>
    <name evidence="1" type="ORF">BA1DRAFT_01507</name>
</gene>
<dbReference type="AlphaFoldDB" id="A0A022PIC0"/>
<protein>
    <submittedName>
        <fullName evidence="1">Uncharacterized protein</fullName>
    </submittedName>
</protein>
<sequence length="223" mass="25552">MSINDTQSDITDLIINAFRRDFWLNVQDALYAKYAAAQEVTVGNILKLGEPEQRRFRPQARHYGLNSALREAASRSGYLCYDADTSPKGEHYIIIDSEGVKISRIGLNHDERHIRGAKHRSLIAQLNEKFEGYTPDLFREEGSKHHNDIDTLGVLLININPPYHESQASMMDLRIVVPFTNMKGFHYNKSVTELLALYTGEKKIVIPDMVLPKLKKRLKDQEK</sequence>
<evidence type="ECO:0000313" key="1">
    <source>
        <dbReference type="EMBL" id="EYU15882.1"/>
    </source>
</evidence>
<comment type="caution">
    <text evidence="1">The sequence shown here is derived from an EMBL/GenBank/DDBJ whole genome shotgun (WGS) entry which is preliminary data.</text>
</comment>
<dbReference type="RefSeq" id="WP_036777550.1">
    <property type="nucleotide sequence ID" value="NZ_CAWLTM010000098.1"/>
</dbReference>
<reference evidence="1 2" key="1">
    <citation type="submission" date="2014-03" db="EMBL/GenBank/DDBJ databases">
        <title>Draft Genome of Photorhabdus luminescens BA1, an Egyptian Isolate.</title>
        <authorList>
            <person name="Ghazal S."/>
            <person name="Hurst S.G.IV."/>
            <person name="Morris K."/>
            <person name="Thomas K."/>
            <person name="Tisa L.S."/>
        </authorList>
    </citation>
    <scope>NUCLEOTIDE SEQUENCE [LARGE SCALE GENOMIC DNA]</scope>
    <source>
        <strain evidence="1 2">BA1</strain>
    </source>
</reference>
<name>A0A022PIC0_9GAMM</name>
<organism evidence="1 2">
    <name type="scientific">Photorhabdus aegyptia</name>
    <dbReference type="NCBI Taxonomy" id="2805098"/>
    <lineage>
        <taxon>Bacteria</taxon>
        <taxon>Pseudomonadati</taxon>
        <taxon>Pseudomonadota</taxon>
        <taxon>Gammaproteobacteria</taxon>
        <taxon>Enterobacterales</taxon>
        <taxon>Morganellaceae</taxon>
        <taxon>Photorhabdus</taxon>
    </lineage>
</organism>